<proteinExistence type="predicted"/>
<sequence>MQTTPPPPSLSISADQVRSEVRCLHPSKAAGPDGISPKVLKFAYQTHIGVYNAIIFLLHRAYSHLEKAGSTATVCMTPELYVRGGGEQYWSSTGDSPVSYSVTSTPQDFCFNLSGWHLLKFSDDSSIVGCIDKGDEEEFN</sequence>
<dbReference type="EMBL" id="JAINUF010000007">
    <property type="protein sequence ID" value="KAJ8353683.1"/>
    <property type="molecule type" value="Genomic_DNA"/>
</dbReference>
<reference evidence="1" key="1">
    <citation type="journal article" date="2023" name="Science">
        <title>Genome structures resolve the early diversification of teleost fishes.</title>
        <authorList>
            <person name="Parey E."/>
            <person name="Louis A."/>
            <person name="Montfort J."/>
            <person name="Bouchez O."/>
            <person name="Roques C."/>
            <person name="Iampietro C."/>
            <person name="Lluch J."/>
            <person name="Castinel A."/>
            <person name="Donnadieu C."/>
            <person name="Desvignes T."/>
            <person name="Floi Bucao C."/>
            <person name="Jouanno E."/>
            <person name="Wen M."/>
            <person name="Mejri S."/>
            <person name="Dirks R."/>
            <person name="Jansen H."/>
            <person name="Henkel C."/>
            <person name="Chen W.J."/>
            <person name="Zahm M."/>
            <person name="Cabau C."/>
            <person name="Klopp C."/>
            <person name="Thompson A.W."/>
            <person name="Robinson-Rechavi M."/>
            <person name="Braasch I."/>
            <person name="Lecointre G."/>
            <person name="Bobe J."/>
            <person name="Postlethwait J.H."/>
            <person name="Berthelot C."/>
            <person name="Roest Crollius H."/>
            <person name="Guiguen Y."/>
        </authorList>
    </citation>
    <scope>NUCLEOTIDE SEQUENCE</scope>
    <source>
        <strain evidence="1">WJC10195</strain>
    </source>
</reference>
<organism evidence="1 2">
    <name type="scientific">Synaphobranchus kaupii</name>
    <name type="common">Kaup's arrowtooth eel</name>
    <dbReference type="NCBI Taxonomy" id="118154"/>
    <lineage>
        <taxon>Eukaryota</taxon>
        <taxon>Metazoa</taxon>
        <taxon>Chordata</taxon>
        <taxon>Craniata</taxon>
        <taxon>Vertebrata</taxon>
        <taxon>Euteleostomi</taxon>
        <taxon>Actinopterygii</taxon>
        <taxon>Neopterygii</taxon>
        <taxon>Teleostei</taxon>
        <taxon>Anguilliformes</taxon>
        <taxon>Synaphobranchidae</taxon>
        <taxon>Synaphobranchus</taxon>
    </lineage>
</organism>
<gene>
    <name evidence="1" type="ORF">SKAU_G00212500</name>
</gene>
<comment type="caution">
    <text evidence="1">The sequence shown here is derived from an EMBL/GenBank/DDBJ whole genome shotgun (WGS) entry which is preliminary data.</text>
</comment>
<protein>
    <submittedName>
        <fullName evidence="1">Uncharacterized protein</fullName>
    </submittedName>
</protein>
<evidence type="ECO:0000313" key="1">
    <source>
        <dbReference type="EMBL" id="KAJ8353683.1"/>
    </source>
</evidence>
<name>A0A9Q1F9L6_SYNKA</name>
<dbReference type="OrthoDB" id="10037236at2759"/>
<evidence type="ECO:0000313" key="2">
    <source>
        <dbReference type="Proteomes" id="UP001152622"/>
    </source>
</evidence>
<dbReference type="AlphaFoldDB" id="A0A9Q1F9L6"/>
<dbReference type="Proteomes" id="UP001152622">
    <property type="component" value="Chromosome 7"/>
</dbReference>
<accession>A0A9Q1F9L6</accession>
<keyword evidence="2" id="KW-1185">Reference proteome</keyword>